<dbReference type="AlphaFoldDB" id="E1R6E2"/>
<comment type="similarity">
    <text evidence="3">Belongs to the methyl-accepting chemotaxis (MCP) protein family.</text>
</comment>
<evidence type="ECO:0000256" key="5">
    <source>
        <dbReference type="SAM" id="Coils"/>
    </source>
</evidence>
<dbReference type="Pfam" id="PF00672">
    <property type="entry name" value="HAMP"/>
    <property type="match status" value="1"/>
</dbReference>
<evidence type="ECO:0000313" key="9">
    <source>
        <dbReference type="EMBL" id="ADK80960.1"/>
    </source>
</evidence>
<sequence>MIKNLKLGVKMTLGFGFIILLVAIVGGLSIVNMSRITVLSERLKDAYIPEVRVANELERESLRTMLYFSEYSLSFDPDLYKEGMNNHSVVVGALDDALALSEQYSYLSSLKAEVEAANQNVNEYGRQIALLKNSVDAIEAAREQMDAAAATLLDQAEEYLDGQASIQGEEFAASDVGESALLLRAWKSRTMNEVIDMVNAARILNFKAQATKDYSYMKDAVDALDQTETLVQSIRAETKRSSDINFLGEIESSAKSYQDAVHEAYNRFLEVEEIRNDSTEAGNKVLEAAKATASAGVGAAQDIANTTADSLIASMSLILIGVVVALILALIIAVLLTRSIANGLKQGVAFAEEIALGNLEVELDIDQKDEIGILADALRSMLVSLQEKGRVIERIAEGDLTVQFSKTSEKDGLGESLTIMKRSLTDILSNVKGAVEQVASGADQVSQASQELSQGATEQASSLEEITSSINEINAQAKQNAENAMEANGIAKSAVTTAGDGNREMTSLQDAMAAINTSSDQIKKVVKVIDDIAFQINLLALNANVEAARAGKYGKGFAVVAEEVRNLAVKSGGAVQETTMMVEESIGNIELGNKYVESTAGKLKDIVNGVEKVAHFLEEISVASREQAQGIDQITEGLDQIDQVTQSNTASAEESASASEELAGQADQLQSLIQRFRLEDKHLALDAPRSETMPFEDDDFDRL</sequence>
<feature type="domain" description="HAMP" evidence="8">
    <location>
        <begin position="338"/>
        <end position="390"/>
    </location>
</feature>
<dbReference type="RefSeq" id="WP_013254424.1">
    <property type="nucleotide sequence ID" value="NC_014364.1"/>
</dbReference>
<evidence type="ECO:0000256" key="4">
    <source>
        <dbReference type="PROSITE-ProRule" id="PRU00284"/>
    </source>
</evidence>
<keyword evidence="6" id="KW-0812">Transmembrane</keyword>
<proteinExistence type="inferred from homology"/>
<evidence type="ECO:0000256" key="2">
    <source>
        <dbReference type="ARBA" id="ARBA00022500"/>
    </source>
</evidence>
<dbReference type="GO" id="GO:0004888">
    <property type="term" value="F:transmembrane signaling receptor activity"/>
    <property type="evidence" value="ECO:0007669"/>
    <property type="project" value="TreeGrafter"/>
</dbReference>
<evidence type="ECO:0000256" key="3">
    <source>
        <dbReference type="ARBA" id="ARBA00029447"/>
    </source>
</evidence>
<accession>E1R6E2</accession>
<dbReference type="InterPro" id="IPR004089">
    <property type="entry name" value="MCPsignal_dom"/>
</dbReference>
<dbReference type="Gene3D" id="1.10.287.950">
    <property type="entry name" value="Methyl-accepting chemotaxis protein"/>
    <property type="match status" value="1"/>
</dbReference>
<dbReference type="Proteomes" id="UP000002318">
    <property type="component" value="Chromosome"/>
</dbReference>
<dbReference type="Pfam" id="PF00015">
    <property type="entry name" value="MCPsignal"/>
    <property type="match status" value="1"/>
</dbReference>
<evidence type="ECO:0000256" key="1">
    <source>
        <dbReference type="ARBA" id="ARBA00004370"/>
    </source>
</evidence>
<dbReference type="InterPro" id="IPR003660">
    <property type="entry name" value="HAMP_dom"/>
</dbReference>
<organism evidence="9 10">
    <name type="scientific">Sediminispirochaeta smaragdinae (strain DSM 11293 / JCM 15392 / SEBR 4228)</name>
    <name type="common">Spirochaeta smaragdinae</name>
    <dbReference type="NCBI Taxonomy" id="573413"/>
    <lineage>
        <taxon>Bacteria</taxon>
        <taxon>Pseudomonadati</taxon>
        <taxon>Spirochaetota</taxon>
        <taxon>Spirochaetia</taxon>
        <taxon>Spirochaetales</taxon>
        <taxon>Spirochaetaceae</taxon>
        <taxon>Sediminispirochaeta</taxon>
    </lineage>
</organism>
<gene>
    <name evidence="9" type="ordered locus">Spirs_1834</name>
</gene>
<dbReference type="CDD" id="cd06225">
    <property type="entry name" value="HAMP"/>
    <property type="match status" value="1"/>
</dbReference>
<feature type="transmembrane region" description="Helical" evidence="6">
    <location>
        <begin position="12"/>
        <end position="31"/>
    </location>
</feature>
<keyword evidence="10" id="KW-1185">Reference proteome</keyword>
<dbReference type="InterPro" id="IPR051310">
    <property type="entry name" value="MCP_chemotaxis"/>
</dbReference>
<dbReference type="SMART" id="SM00283">
    <property type="entry name" value="MA"/>
    <property type="match status" value="1"/>
</dbReference>
<dbReference type="GO" id="GO:0006935">
    <property type="term" value="P:chemotaxis"/>
    <property type="evidence" value="ECO:0007669"/>
    <property type="project" value="UniProtKB-KW"/>
</dbReference>
<dbReference type="eggNOG" id="COG0840">
    <property type="taxonomic scope" value="Bacteria"/>
</dbReference>
<dbReference type="OrthoDB" id="9814363at2"/>
<dbReference type="KEGG" id="ssm:Spirs_1834"/>
<dbReference type="GO" id="GO:0005886">
    <property type="term" value="C:plasma membrane"/>
    <property type="evidence" value="ECO:0007669"/>
    <property type="project" value="TreeGrafter"/>
</dbReference>
<dbReference type="SUPFAM" id="SSF58104">
    <property type="entry name" value="Methyl-accepting chemotaxis protein (MCP) signaling domain"/>
    <property type="match status" value="1"/>
</dbReference>
<protein>
    <submittedName>
        <fullName evidence="9">Methyl-accepting chemotaxis sensory transducer</fullName>
    </submittedName>
</protein>
<keyword evidence="6" id="KW-0472">Membrane</keyword>
<comment type="subcellular location">
    <subcellularLocation>
        <location evidence="1">Membrane</location>
    </subcellularLocation>
</comment>
<dbReference type="EMBL" id="CP002116">
    <property type="protein sequence ID" value="ADK80960.1"/>
    <property type="molecule type" value="Genomic_DNA"/>
</dbReference>
<dbReference type="PROSITE" id="PS50885">
    <property type="entry name" value="HAMP"/>
    <property type="match status" value="1"/>
</dbReference>
<dbReference type="GO" id="GO:0007165">
    <property type="term" value="P:signal transduction"/>
    <property type="evidence" value="ECO:0007669"/>
    <property type="project" value="UniProtKB-KW"/>
</dbReference>
<reference evidence="9 10" key="1">
    <citation type="journal article" date="2010" name="Stand. Genomic Sci.">
        <title>Complete genome sequence of Spirochaeta smaragdinae type strain (SEBR 4228).</title>
        <authorList>
            <person name="Mavromatis K."/>
            <person name="Yasawong M."/>
            <person name="Chertkov O."/>
            <person name="Lapidus A."/>
            <person name="Lucas S."/>
            <person name="Nolan M."/>
            <person name="Del Rio T.G."/>
            <person name="Tice H."/>
            <person name="Cheng J.F."/>
            <person name="Pitluck S."/>
            <person name="Liolios K."/>
            <person name="Ivanova N."/>
            <person name="Tapia R."/>
            <person name="Han C."/>
            <person name="Bruce D."/>
            <person name="Goodwin L."/>
            <person name="Pati A."/>
            <person name="Chen A."/>
            <person name="Palaniappan K."/>
            <person name="Land M."/>
            <person name="Hauser L."/>
            <person name="Chang Y.J."/>
            <person name="Jeffries C.D."/>
            <person name="Detter J.C."/>
            <person name="Rohde M."/>
            <person name="Brambilla E."/>
            <person name="Spring S."/>
            <person name="Goker M."/>
            <person name="Sikorski J."/>
            <person name="Woyke T."/>
            <person name="Bristow J."/>
            <person name="Eisen J.A."/>
            <person name="Markowitz V."/>
            <person name="Hugenholtz P."/>
            <person name="Klenk H.P."/>
            <person name="Kyrpides N.C."/>
        </authorList>
    </citation>
    <scope>NUCLEOTIDE SEQUENCE [LARGE SCALE GENOMIC DNA]</scope>
    <source>
        <strain evidence="10">DSM 11293 / JCM 15392 / SEBR 4228</strain>
    </source>
</reference>
<dbReference type="PROSITE" id="PS50111">
    <property type="entry name" value="CHEMOTAXIS_TRANSDUC_2"/>
    <property type="match status" value="1"/>
</dbReference>
<name>E1R6E2_SEDSS</name>
<feature type="domain" description="Methyl-accepting transducer" evidence="7">
    <location>
        <begin position="434"/>
        <end position="663"/>
    </location>
</feature>
<dbReference type="STRING" id="573413.Spirs_1834"/>
<keyword evidence="4" id="KW-0807">Transducer</keyword>
<keyword evidence="6" id="KW-1133">Transmembrane helix</keyword>
<keyword evidence="2" id="KW-0145">Chemotaxis</keyword>
<dbReference type="PANTHER" id="PTHR43531">
    <property type="entry name" value="PROTEIN ICFG"/>
    <property type="match status" value="1"/>
</dbReference>
<dbReference type="Gene3D" id="6.10.340.10">
    <property type="match status" value="1"/>
</dbReference>
<feature type="transmembrane region" description="Helical" evidence="6">
    <location>
        <begin position="311"/>
        <end position="336"/>
    </location>
</feature>
<evidence type="ECO:0000256" key="6">
    <source>
        <dbReference type="SAM" id="Phobius"/>
    </source>
</evidence>
<dbReference type="FunFam" id="1.10.287.950:FF:000001">
    <property type="entry name" value="Methyl-accepting chemotaxis sensory transducer"/>
    <property type="match status" value="1"/>
</dbReference>
<dbReference type="SMART" id="SM00304">
    <property type="entry name" value="HAMP"/>
    <property type="match status" value="1"/>
</dbReference>
<evidence type="ECO:0000259" key="8">
    <source>
        <dbReference type="PROSITE" id="PS50885"/>
    </source>
</evidence>
<feature type="coiled-coil region" evidence="5">
    <location>
        <begin position="107"/>
        <end position="158"/>
    </location>
</feature>
<keyword evidence="5" id="KW-0175">Coiled coil</keyword>
<evidence type="ECO:0000259" key="7">
    <source>
        <dbReference type="PROSITE" id="PS50111"/>
    </source>
</evidence>
<evidence type="ECO:0000313" key="10">
    <source>
        <dbReference type="Proteomes" id="UP000002318"/>
    </source>
</evidence>
<dbReference type="HOGENOM" id="CLU_000445_107_16_12"/>
<dbReference type="eggNOG" id="COG4192">
    <property type="taxonomic scope" value="Bacteria"/>
</dbReference>
<dbReference type="PANTHER" id="PTHR43531:SF11">
    <property type="entry name" value="METHYL-ACCEPTING CHEMOTAXIS PROTEIN 3"/>
    <property type="match status" value="1"/>
</dbReference>
<dbReference type="CDD" id="cd11386">
    <property type="entry name" value="MCP_signal"/>
    <property type="match status" value="1"/>
</dbReference>